<dbReference type="GO" id="GO:0032008">
    <property type="term" value="P:positive regulation of TOR signaling"/>
    <property type="evidence" value="ECO:0007669"/>
    <property type="project" value="TreeGrafter"/>
</dbReference>
<dbReference type="Pfam" id="PF08923">
    <property type="entry name" value="MAPKK1_Int"/>
    <property type="match status" value="1"/>
</dbReference>
<dbReference type="InterPro" id="IPR015019">
    <property type="entry name" value="LAMTOR3"/>
</dbReference>
<dbReference type="GO" id="GO:0071986">
    <property type="term" value="C:Ragulator complex"/>
    <property type="evidence" value="ECO:0007669"/>
    <property type="project" value="TreeGrafter"/>
</dbReference>
<dbReference type="Gene3D" id="3.30.450.30">
    <property type="entry name" value="Dynein light chain 2a, cytoplasmic"/>
    <property type="match status" value="1"/>
</dbReference>
<dbReference type="GO" id="GO:0071230">
    <property type="term" value="P:cellular response to amino acid stimulus"/>
    <property type="evidence" value="ECO:0007669"/>
    <property type="project" value="TreeGrafter"/>
</dbReference>
<organism evidence="3 4">
    <name type="scientific">Coemansia erecta</name>
    <dbReference type="NCBI Taxonomy" id="147472"/>
    <lineage>
        <taxon>Eukaryota</taxon>
        <taxon>Fungi</taxon>
        <taxon>Fungi incertae sedis</taxon>
        <taxon>Zoopagomycota</taxon>
        <taxon>Kickxellomycotina</taxon>
        <taxon>Kickxellomycetes</taxon>
        <taxon>Kickxellales</taxon>
        <taxon>Kickxellaceae</taxon>
        <taxon>Coemansia</taxon>
    </lineage>
</organism>
<evidence type="ECO:0000256" key="1">
    <source>
        <dbReference type="ARBA" id="ARBA00005356"/>
    </source>
</evidence>
<proteinExistence type="inferred from homology"/>
<sequence length="162" mass="17583">MANTIDLEVERELIESDTPAAAAAASSSAQPPAPADASDSQIERMLSDAITHIDGLMLVSVTDADREVLFREALSMFHEPLFEETLVNNCYDAFDDTKKLHIGSSKVMTLIYGAMQVVQFRVGPFYGTVVCDAVSNMGLVHNLVGRVRSCLEIIAEMSKASK</sequence>
<dbReference type="PANTHER" id="PTHR13378:SF1">
    <property type="entry name" value="RAGULATOR COMPLEX PROTEIN LAMTOR3"/>
    <property type="match status" value="1"/>
</dbReference>
<feature type="compositionally biased region" description="Low complexity" evidence="2">
    <location>
        <begin position="19"/>
        <end position="39"/>
    </location>
</feature>
<evidence type="ECO:0000313" key="4">
    <source>
        <dbReference type="Proteomes" id="UP001149813"/>
    </source>
</evidence>
<comment type="similarity">
    <text evidence="1">Belongs to the LAMTOR3 family.</text>
</comment>
<keyword evidence="4" id="KW-1185">Reference proteome</keyword>
<reference evidence="3" key="1">
    <citation type="submission" date="2022-07" db="EMBL/GenBank/DDBJ databases">
        <title>Phylogenomic reconstructions and comparative analyses of Kickxellomycotina fungi.</title>
        <authorList>
            <person name="Reynolds N.K."/>
            <person name="Stajich J.E."/>
            <person name="Barry K."/>
            <person name="Grigoriev I.V."/>
            <person name="Crous P."/>
            <person name="Smith M.E."/>
        </authorList>
    </citation>
    <scope>NUCLEOTIDE SEQUENCE</scope>
    <source>
        <strain evidence="3">NBRC 32514</strain>
    </source>
</reference>
<name>A0A9W8CQP9_9FUNG</name>
<dbReference type="OrthoDB" id="5591697at2759"/>
<dbReference type="Proteomes" id="UP001149813">
    <property type="component" value="Unassembled WGS sequence"/>
</dbReference>
<dbReference type="PANTHER" id="PTHR13378">
    <property type="entry name" value="REGULATOR COMPLEX PROTEIN LAMTOR3"/>
    <property type="match status" value="1"/>
</dbReference>
<evidence type="ECO:0000313" key="3">
    <source>
        <dbReference type="EMBL" id="KAJ1720042.1"/>
    </source>
</evidence>
<comment type="caution">
    <text evidence="3">The sequence shown here is derived from an EMBL/GenBank/DDBJ whole genome shotgun (WGS) entry which is preliminary data.</text>
</comment>
<protein>
    <submittedName>
        <fullName evidence="3">Uncharacterized protein</fullName>
    </submittedName>
</protein>
<feature type="region of interest" description="Disordered" evidence="2">
    <location>
        <begin position="17"/>
        <end position="39"/>
    </location>
</feature>
<dbReference type="SUPFAM" id="SSF103196">
    <property type="entry name" value="Roadblock/LC7 domain"/>
    <property type="match status" value="1"/>
</dbReference>
<dbReference type="EMBL" id="JANBOJ010000304">
    <property type="protein sequence ID" value="KAJ1720042.1"/>
    <property type="molecule type" value="Genomic_DNA"/>
</dbReference>
<accession>A0A9W8CQP9</accession>
<evidence type="ECO:0000256" key="2">
    <source>
        <dbReference type="SAM" id="MobiDB-lite"/>
    </source>
</evidence>
<gene>
    <name evidence="3" type="ORF">LPJ53_005275</name>
</gene>
<dbReference type="AlphaFoldDB" id="A0A9W8CQP9"/>
<dbReference type="SMART" id="SM01278">
    <property type="entry name" value="MAPKK1_Int"/>
    <property type="match status" value="1"/>
</dbReference>